<organism evidence="1 2">
    <name type="scientific">Plicaturopsis crispa FD-325 SS-3</name>
    <dbReference type="NCBI Taxonomy" id="944288"/>
    <lineage>
        <taxon>Eukaryota</taxon>
        <taxon>Fungi</taxon>
        <taxon>Dikarya</taxon>
        <taxon>Basidiomycota</taxon>
        <taxon>Agaricomycotina</taxon>
        <taxon>Agaricomycetes</taxon>
        <taxon>Agaricomycetidae</taxon>
        <taxon>Amylocorticiales</taxon>
        <taxon>Amylocorticiaceae</taxon>
        <taxon>Plicatura</taxon>
        <taxon>Plicaturopsis crispa</taxon>
    </lineage>
</organism>
<protein>
    <submittedName>
        <fullName evidence="1">Uncharacterized protein</fullName>
    </submittedName>
</protein>
<accession>A0A0C9SVK9</accession>
<dbReference type="Proteomes" id="UP000053263">
    <property type="component" value="Unassembled WGS sequence"/>
</dbReference>
<keyword evidence="2" id="KW-1185">Reference proteome</keyword>
<reference evidence="1 2" key="1">
    <citation type="submission" date="2014-06" db="EMBL/GenBank/DDBJ databases">
        <title>Evolutionary Origins and Diversification of the Mycorrhizal Mutualists.</title>
        <authorList>
            <consortium name="DOE Joint Genome Institute"/>
            <consortium name="Mycorrhizal Genomics Consortium"/>
            <person name="Kohler A."/>
            <person name="Kuo A."/>
            <person name="Nagy L.G."/>
            <person name="Floudas D."/>
            <person name="Copeland A."/>
            <person name="Barry K.W."/>
            <person name="Cichocki N."/>
            <person name="Veneault-Fourrey C."/>
            <person name="LaButti K."/>
            <person name="Lindquist E.A."/>
            <person name="Lipzen A."/>
            <person name="Lundell T."/>
            <person name="Morin E."/>
            <person name="Murat C."/>
            <person name="Riley R."/>
            <person name="Ohm R."/>
            <person name="Sun H."/>
            <person name="Tunlid A."/>
            <person name="Henrissat B."/>
            <person name="Grigoriev I.V."/>
            <person name="Hibbett D.S."/>
            <person name="Martin F."/>
        </authorList>
    </citation>
    <scope>NUCLEOTIDE SEQUENCE [LARGE SCALE GENOMIC DNA]</scope>
    <source>
        <strain evidence="1 2">FD-325 SS-3</strain>
    </source>
</reference>
<dbReference type="SUPFAM" id="SSF53098">
    <property type="entry name" value="Ribonuclease H-like"/>
    <property type="match status" value="1"/>
</dbReference>
<feature type="non-terminal residue" evidence="1">
    <location>
        <position position="1"/>
    </location>
</feature>
<dbReference type="HOGENOM" id="CLU_099691_2_0_1"/>
<dbReference type="OrthoDB" id="3252425at2759"/>
<dbReference type="InterPro" id="IPR012337">
    <property type="entry name" value="RNaseH-like_sf"/>
</dbReference>
<evidence type="ECO:0000313" key="1">
    <source>
        <dbReference type="EMBL" id="KII83110.1"/>
    </source>
</evidence>
<dbReference type="EMBL" id="KN832583">
    <property type="protein sequence ID" value="KII83110.1"/>
    <property type="molecule type" value="Genomic_DNA"/>
</dbReference>
<sequence>QLRKTSYTIIHLTTLILPAWTRTLERLGLALRIMPRDVATRWNSTYNMLVFALAYCQAIDDIAGEHSLGLRNFELKEGEWEIAEQLCDILRDATLFFSRSTPNLAMVIPAMDHIDQTLATQSIDSIRKKPENYSEL</sequence>
<dbReference type="AlphaFoldDB" id="A0A0C9SVK9"/>
<gene>
    <name evidence="1" type="ORF">PLICRDRAFT_119827</name>
</gene>
<name>A0A0C9SVK9_PLICR</name>
<proteinExistence type="predicted"/>
<evidence type="ECO:0000313" key="2">
    <source>
        <dbReference type="Proteomes" id="UP000053263"/>
    </source>
</evidence>